<comment type="caution">
    <text evidence="5">The sequence shown here is derived from an EMBL/GenBank/DDBJ whole genome shotgun (WGS) entry which is preliminary data.</text>
</comment>
<dbReference type="Gene3D" id="1.10.10.60">
    <property type="entry name" value="Homeodomain-like"/>
    <property type="match status" value="2"/>
</dbReference>
<dbReference type="SUPFAM" id="SSF46689">
    <property type="entry name" value="Homeodomain-like"/>
    <property type="match status" value="2"/>
</dbReference>
<dbReference type="RefSeq" id="WP_118175850.1">
    <property type="nucleotide sequence ID" value="NZ_JAQEAO010000006.1"/>
</dbReference>
<evidence type="ECO:0000256" key="1">
    <source>
        <dbReference type="ARBA" id="ARBA00023015"/>
    </source>
</evidence>
<evidence type="ECO:0000256" key="2">
    <source>
        <dbReference type="ARBA" id="ARBA00023125"/>
    </source>
</evidence>
<dbReference type="OrthoDB" id="182534at2"/>
<dbReference type="PRINTS" id="PR00032">
    <property type="entry name" value="HTHARAC"/>
</dbReference>
<keyword evidence="2" id="KW-0238">DNA-binding</keyword>
<protein>
    <submittedName>
        <fullName evidence="5">AraC family transcriptional regulator</fullName>
    </submittedName>
</protein>
<proteinExistence type="predicted"/>
<feature type="domain" description="HTH araC/xylS-type" evidence="4">
    <location>
        <begin position="179"/>
        <end position="277"/>
    </location>
</feature>
<evidence type="ECO:0000313" key="6">
    <source>
        <dbReference type="Proteomes" id="UP000283442"/>
    </source>
</evidence>
<evidence type="ECO:0000259" key="4">
    <source>
        <dbReference type="PROSITE" id="PS01124"/>
    </source>
</evidence>
<keyword evidence="1" id="KW-0805">Transcription regulation</keyword>
<dbReference type="GO" id="GO:0043565">
    <property type="term" value="F:sequence-specific DNA binding"/>
    <property type="evidence" value="ECO:0007669"/>
    <property type="project" value="InterPro"/>
</dbReference>
<dbReference type="InterPro" id="IPR018060">
    <property type="entry name" value="HTH_AraC"/>
</dbReference>
<accession>A0A414NXU0</accession>
<dbReference type="InterPro" id="IPR020449">
    <property type="entry name" value="Tscrpt_reg_AraC-type_HTH"/>
</dbReference>
<dbReference type="InterPro" id="IPR011051">
    <property type="entry name" value="RmlC_Cupin_sf"/>
</dbReference>
<dbReference type="SUPFAM" id="SSF51182">
    <property type="entry name" value="RmlC-like cupins"/>
    <property type="match status" value="1"/>
</dbReference>
<dbReference type="InterPro" id="IPR014710">
    <property type="entry name" value="RmlC-like_jellyroll"/>
</dbReference>
<dbReference type="Pfam" id="PF02311">
    <property type="entry name" value="AraC_binding"/>
    <property type="match status" value="1"/>
</dbReference>
<keyword evidence="3" id="KW-0804">Transcription</keyword>
<dbReference type="EMBL" id="QRHE01000004">
    <property type="protein sequence ID" value="RHF52132.1"/>
    <property type="molecule type" value="Genomic_DNA"/>
</dbReference>
<dbReference type="Gene3D" id="2.60.120.10">
    <property type="entry name" value="Jelly Rolls"/>
    <property type="match status" value="1"/>
</dbReference>
<name>A0A414NXU0_9FIRM</name>
<sequence length="286" mass="32258">MLQYFIPRRQEKTEPVPIRGKLRSVCEIDARHGKLPRTMHQHEDRAEIILVTGGRGSFNIDTGHYLASPGDVLFFDSGILHDETTIDGDLATSCLGVSDFQLPGRRANEMVGRLYAPQLSLDAQFDAVRTLFHTAVQLALAGDAPCVLDQLTCAILCKLDEELARHGQPPRPQQESLGLTVKAYIDAHYRESITLQSIAAELNFNPYYLAHAFREHIGYSPMQYIIRRRIGEAQNLLIGTDRSITEIAFSCGYNNSNYFQSVFKRLFGMTPGQYRRDWVQNALPQT</sequence>
<dbReference type="Proteomes" id="UP000283442">
    <property type="component" value="Unassembled WGS sequence"/>
</dbReference>
<dbReference type="PROSITE" id="PS00041">
    <property type="entry name" value="HTH_ARAC_FAMILY_1"/>
    <property type="match status" value="1"/>
</dbReference>
<reference evidence="5 6" key="1">
    <citation type="submission" date="2018-08" db="EMBL/GenBank/DDBJ databases">
        <title>A genome reference for cultivated species of the human gut microbiota.</title>
        <authorList>
            <person name="Zou Y."/>
            <person name="Xue W."/>
            <person name="Luo G."/>
        </authorList>
    </citation>
    <scope>NUCLEOTIDE SEQUENCE [LARGE SCALE GENOMIC DNA]</scope>
    <source>
        <strain evidence="5 6">AM25-21AC</strain>
    </source>
</reference>
<dbReference type="PANTHER" id="PTHR43280:SF28">
    <property type="entry name" value="HTH-TYPE TRANSCRIPTIONAL ACTIVATOR RHAS"/>
    <property type="match status" value="1"/>
</dbReference>
<dbReference type="SMART" id="SM00342">
    <property type="entry name" value="HTH_ARAC"/>
    <property type="match status" value="1"/>
</dbReference>
<dbReference type="InterPro" id="IPR003313">
    <property type="entry name" value="AraC-bd"/>
</dbReference>
<dbReference type="PANTHER" id="PTHR43280">
    <property type="entry name" value="ARAC-FAMILY TRANSCRIPTIONAL REGULATOR"/>
    <property type="match status" value="1"/>
</dbReference>
<dbReference type="Pfam" id="PF12833">
    <property type="entry name" value="HTH_18"/>
    <property type="match status" value="1"/>
</dbReference>
<dbReference type="GO" id="GO:0003700">
    <property type="term" value="F:DNA-binding transcription factor activity"/>
    <property type="evidence" value="ECO:0007669"/>
    <property type="project" value="InterPro"/>
</dbReference>
<evidence type="ECO:0000256" key="3">
    <source>
        <dbReference type="ARBA" id="ARBA00023163"/>
    </source>
</evidence>
<dbReference type="InterPro" id="IPR018062">
    <property type="entry name" value="HTH_AraC-typ_CS"/>
</dbReference>
<dbReference type="AlphaFoldDB" id="A0A414NXU0"/>
<dbReference type="CDD" id="cd02208">
    <property type="entry name" value="cupin_RmlC-like"/>
    <property type="match status" value="1"/>
</dbReference>
<gene>
    <name evidence="5" type="ORF">DW674_05510</name>
</gene>
<evidence type="ECO:0000313" key="5">
    <source>
        <dbReference type="EMBL" id="RHF52132.1"/>
    </source>
</evidence>
<dbReference type="PROSITE" id="PS01124">
    <property type="entry name" value="HTH_ARAC_FAMILY_2"/>
    <property type="match status" value="1"/>
</dbReference>
<organism evidence="5 6">
    <name type="scientific">Mitsuokella multacida</name>
    <dbReference type="NCBI Taxonomy" id="52226"/>
    <lineage>
        <taxon>Bacteria</taxon>
        <taxon>Bacillati</taxon>
        <taxon>Bacillota</taxon>
        <taxon>Negativicutes</taxon>
        <taxon>Selenomonadales</taxon>
        <taxon>Selenomonadaceae</taxon>
        <taxon>Mitsuokella</taxon>
    </lineage>
</organism>
<dbReference type="InterPro" id="IPR009057">
    <property type="entry name" value="Homeodomain-like_sf"/>
</dbReference>